<dbReference type="Pfam" id="PF05729">
    <property type="entry name" value="NACHT"/>
    <property type="match status" value="1"/>
</dbReference>
<evidence type="ECO:0000259" key="1">
    <source>
        <dbReference type="PROSITE" id="PS50837"/>
    </source>
</evidence>
<dbReference type="Proteomes" id="UP000010366">
    <property type="component" value="Chromosome"/>
</dbReference>
<dbReference type="SUPFAM" id="SSF52540">
    <property type="entry name" value="P-loop containing nucleoside triphosphate hydrolases"/>
    <property type="match status" value="1"/>
</dbReference>
<keyword evidence="3" id="KW-1185">Reference proteome</keyword>
<dbReference type="AlphaFoldDB" id="K9UEY9"/>
<name>K9UEY9_CHAP6</name>
<dbReference type="EMBL" id="CP003600">
    <property type="protein sequence ID" value="AFY93218.1"/>
    <property type="molecule type" value="Genomic_DNA"/>
</dbReference>
<evidence type="ECO:0000313" key="2">
    <source>
        <dbReference type="EMBL" id="AFY93218.1"/>
    </source>
</evidence>
<protein>
    <submittedName>
        <fullName evidence="2">Putative NTPase (NACHT family)</fullName>
    </submittedName>
</protein>
<dbReference type="PANTHER" id="PTHR46844">
    <property type="entry name" value="SLR5058 PROTEIN"/>
    <property type="match status" value="1"/>
</dbReference>
<dbReference type="InterPro" id="IPR007111">
    <property type="entry name" value="NACHT_NTPase"/>
</dbReference>
<reference evidence="2 3" key="1">
    <citation type="submission" date="2012-05" db="EMBL/GenBank/DDBJ databases">
        <title>Finished chromosome of genome of Chamaesiphon sp. PCC 6605.</title>
        <authorList>
            <consortium name="US DOE Joint Genome Institute"/>
            <person name="Gugger M."/>
            <person name="Coursin T."/>
            <person name="Rippka R."/>
            <person name="Tandeau De Marsac N."/>
            <person name="Huntemann M."/>
            <person name="Wei C.-L."/>
            <person name="Han J."/>
            <person name="Detter J.C."/>
            <person name="Han C."/>
            <person name="Tapia R."/>
            <person name="Chen A."/>
            <person name="Kyrpides N."/>
            <person name="Mavromatis K."/>
            <person name="Markowitz V."/>
            <person name="Szeto E."/>
            <person name="Ivanova N."/>
            <person name="Pagani I."/>
            <person name="Pati A."/>
            <person name="Goodwin L."/>
            <person name="Nordberg H.P."/>
            <person name="Cantor M.N."/>
            <person name="Hua S.X."/>
            <person name="Woyke T."/>
            <person name="Kerfeld C.A."/>
        </authorList>
    </citation>
    <scope>NUCLEOTIDE SEQUENCE [LARGE SCALE GENOMIC DNA]</scope>
    <source>
        <strain evidence="3">ATCC 27169 / PCC 6605</strain>
    </source>
</reference>
<dbReference type="RefSeq" id="WP_015159373.1">
    <property type="nucleotide sequence ID" value="NC_019697.1"/>
</dbReference>
<dbReference type="HOGENOM" id="CLU_374960_0_0_3"/>
<dbReference type="STRING" id="1173020.Cha6605_2132"/>
<dbReference type="Pfam" id="PF22734">
    <property type="entry name" value="NNH2"/>
    <property type="match status" value="1"/>
</dbReference>
<dbReference type="OrthoDB" id="448481at2"/>
<dbReference type="InterPro" id="IPR054569">
    <property type="entry name" value="NNH2"/>
</dbReference>
<dbReference type="Gene3D" id="3.40.50.300">
    <property type="entry name" value="P-loop containing nucleotide triphosphate hydrolases"/>
    <property type="match status" value="1"/>
</dbReference>
<evidence type="ECO:0000313" key="3">
    <source>
        <dbReference type="Proteomes" id="UP000010366"/>
    </source>
</evidence>
<dbReference type="KEGG" id="cmp:Cha6605_2132"/>
<sequence>MGFFDTVARLTITEVFKAGLAEVNSHLNPDEMIVLLQQAEIAADEAQPELGGLFRRIDRDGANGYQKFLKFFQSRLVQNELQRPFQNGGKPNVKILVEVFKRSAFEHPESENYLSDLMPLWMDAFVESYFDRVGICFQVAKEQYLKQLARRVNKVKFVGMAVPAGEVETQKGLVQIFVMPDVREKRSGVINDIDIDYGCILDSAPKDLSSQEYQELKGFVQQKNLLQEQKQWALRDRSAARVSAPKVLNLAQKKVVLLGAPGSGKTMLSSYFALMLCQSTPTEISLDVKVELPIFIRIRDWISKPEQGLLSYLRWDAEANLSINNLPLGFFEHWLERGQALILLDGLDEVVNEAQQSKVVEKIETFLHQYQNNPAVITSRPAGYREAFNLDEFPHYTLESFDDKQVATFIDHWYDSRLKDDKAQAERRKVDLQKAFARNDRIRLLARNPLLLTLITLIHRDGGELPKQRYKLYERAVEMLLIQWDCARDIKLDPKNILFKSEDLLYVLKKIAYWIHTQGSIGETEGGTLIDKDELMRQLRTEIKMLKKCESHEATAEAKRFIDFIRERTGLLNEQGIDCYAFVHKTFQEYLTAEEIYEADESGEDTEIIGRHFREYVHDQHWREVLLLLVSKLKGKKAQNAIQTVLDANSKYEQWLHRDLLFAGWCLTEDPSRLTMVAADWVGEILDRLVDLEVENSDRIGSRIRSEVEKILYCFGETNSEVDVWEKLQAKGDRIDRFQR</sequence>
<dbReference type="PROSITE" id="PS50837">
    <property type="entry name" value="NACHT"/>
    <property type="match status" value="1"/>
</dbReference>
<dbReference type="InterPro" id="IPR027417">
    <property type="entry name" value="P-loop_NTPase"/>
</dbReference>
<dbReference type="PANTHER" id="PTHR46844:SF1">
    <property type="entry name" value="SLR5058 PROTEIN"/>
    <property type="match status" value="1"/>
</dbReference>
<dbReference type="PATRIC" id="fig|1173020.3.peg.2419"/>
<organism evidence="2 3">
    <name type="scientific">Chamaesiphon minutus (strain ATCC 27169 / PCC 6605)</name>
    <dbReference type="NCBI Taxonomy" id="1173020"/>
    <lineage>
        <taxon>Bacteria</taxon>
        <taxon>Bacillati</taxon>
        <taxon>Cyanobacteriota</taxon>
        <taxon>Cyanophyceae</taxon>
        <taxon>Gomontiellales</taxon>
        <taxon>Chamaesiphonaceae</taxon>
        <taxon>Chamaesiphon</taxon>
    </lineage>
</organism>
<gene>
    <name evidence="2" type="ORF">Cha6605_2132</name>
</gene>
<feature type="domain" description="NACHT" evidence="1">
    <location>
        <begin position="253"/>
        <end position="381"/>
    </location>
</feature>
<proteinExistence type="predicted"/>
<dbReference type="eggNOG" id="COG5635">
    <property type="taxonomic scope" value="Bacteria"/>
</dbReference>
<accession>K9UEY9</accession>